<dbReference type="OrthoDB" id="5649742at2"/>
<name>A0A370GZA9_9COXI</name>
<proteinExistence type="predicted"/>
<organism evidence="1 2">
    <name type="scientific">Aquicella lusitana</name>
    <dbReference type="NCBI Taxonomy" id="254246"/>
    <lineage>
        <taxon>Bacteria</taxon>
        <taxon>Pseudomonadati</taxon>
        <taxon>Pseudomonadota</taxon>
        <taxon>Gammaproteobacteria</taxon>
        <taxon>Legionellales</taxon>
        <taxon>Coxiellaceae</taxon>
        <taxon>Aquicella</taxon>
    </lineage>
</organism>
<reference evidence="1 2" key="1">
    <citation type="submission" date="2018-07" db="EMBL/GenBank/DDBJ databases">
        <title>Genomic Encyclopedia of Type Strains, Phase IV (KMG-IV): sequencing the most valuable type-strain genomes for metagenomic binning, comparative biology and taxonomic classification.</title>
        <authorList>
            <person name="Goeker M."/>
        </authorList>
    </citation>
    <scope>NUCLEOTIDE SEQUENCE [LARGE SCALE GENOMIC DNA]</scope>
    <source>
        <strain evidence="1 2">DSM 16500</strain>
    </source>
</reference>
<dbReference type="InterPro" id="IPR053558">
    <property type="entry name" value="T4SS_Dot/Icm_subcomplex"/>
</dbReference>
<dbReference type="NCBIfam" id="NF038221">
    <property type="entry name" value="IcmJ_DotN_IVB"/>
    <property type="match status" value="1"/>
</dbReference>
<dbReference type="EMBL" id="QQAX01000002">
    <property type="protein sequence ID" value="RDI48620.1"/>
    <property type="molecule type" value="Genomic_DNA"/>
</dbReference>
<protein>
    <submittedName>
        <fullName evidence="1">Intracellular multiplication protein IcmJ</fullName>
    </submittedName>
</protein>
<evidence type="ECO:0000313" key="2">
    <source>
        <dbReference type="Proteomes" id="UP000254720"/>
    </source>
</evidence>
<dbReference type="RefSeq" id="WP_114833427.1">
    <property type="nucleotide sequence ID" value="NZ_LR699114.1"/>
</dbReference>
<gene>
    <name evidence="1" type="ORF">C8D86_10248</name>
</gene>
<dbReference type="Proteomes" id="UP000254720">
    <property type="component" value="Unassembled WGS sequence"/>
</dbReference>
<evidence type="ECO:0000313" key="1">
    <source>
        <dbReference type="EMBL" id="RDI48620.1"/>
    </source>
</evidence>
<sequence>MHELQLAVNLTGWRIFVRRKEDKAFLPVAKRVLERDSYTCQYCGFQAKEYQEVVNADGNYLNNKLSNMITACCFCTQCLFLQAVGLDEMGGGQLIYLPEMSQADLNSFCHVLFCAMGNNTGYQDSAQSIYRSLKFRSQIIENKFGSGTSNPGTIGQMIIEYQTRFPDKQLEILKDMRLLPSHTRFRVQLEAWAAAALQELGAEESTSAQNE</sequence>
<comment type="caution">
    <text evidence="1">The sequence shown here is derived from an EMBL/GenBank/DDBJ whole genome shotgun (WGS) entry which is preliminary data.</text>
</comment>
<dbReference type="InterPro" id="IPR003615">
    <property type="entry name" value="HNH_nuc"/>
</dbReference>
<accession>A0A370GZA9</accession>
<dbReference type="AlphaFoldDB" id="A0A370GZA9"/>
<dbReference type="CDD" id="cd00085">
    <property type="entry name" value="HNHc"/>
    <property type="match status" value="1"/>
</dbReference>
<keyword evidence="2" id="KW-1185">Reference proteome</keyword>